<dbReference type="EMBL" id="WBSZ01001912">
    <property type="protein sequence ID" value="KAB2467169.1"/>
    <property type="molecule type" value="Genomic_DNA"/>
</dbReference>
<dbReference type="Proteomes" id="UP000476281">
    <property type="component" value="Unassembled WGS sequence"/>
</dbReference>
<dbReference type="PANTHER" id="PTHR43863:SF2">
    <property type="entry name" value="MALTASE-GLUCOAMYLASE"/>
    <property type="match status" value="1"/>
</dbReference>
<keyword evidence="2" id="KW-0326">Glycosidase</keyword>
<dbReference type="InterPro" id="IPR000322">
    <property type="entry name" value="Glyco_hydro_31_TIM"/>
</dbReference>
<feature type="domain" description="Glycosyl hydrolase family 31 C-terminal" evidence="4">
    <location>
        <begin position="62"/>
        <end position="146"/>
    </location>
</feature>
<evidence type="ECO:0000256" key="2">
    <source>
        <dbReference type="RuleBase" id="RU361185"/>
    </source>
</evidence>
<reference evidence="5 6" key="1">
    <citation type="submission" date="2019-09" db="EMBL/GenBank/DDBJ databases">
        <title>Reversal of blaTEM antimicrobial resistance by CRISPR-Cas9 in clinical E. coli and other Enterobacteriaceae strains.</title>
        <authorList>
            <person name="Tagliaferri T."/>
            <person name="Guimaraes N."/>
            <person name="Pereira M."/>
            <person name="Felicori L."/>
            <person name="Horz H.-P."/>
            <person name="Santos S."/>
            <person name="Mendes T."/>
        </authorList>
    </citation>
    <scope>NUCLEOTIDE SEQUENCE [LARGE SCALE GENOMIC DNA]</scope>
    <source>
        <strain evidence="5 6">E2_blaTEM_MG</strain>
    </source>
</reference>
<sequence length="239" mass="26814">SDNRWCAFGLFSSHSRLHGSKSYRVPWAYDDESCDVVRHFTQLKCQLMPYLYRQAALAHEFGTPMLRAMMLEFPDDPACDYLDRQYMLGDSMMVAPVFSEAGDVQFYLPEGRWTHLWHNDEIEGSRWHKQQHDFQSLPVYVRDNTLLALGNNNQKPDYAWHEGTAFQLFNLSDGATAVSEVPAADGSVVFALKASRQGDVVTFTGAGDAQNWSVCLRNVQKVGGVKGGSHAGSEWGVVV</sequence>
<evidence type="ECO:0000313" key="6">
    <source>
        <dbReference type="Proteomes" id="UP000476281"/>
    </source>
</evidence>
<name>A0A6L3XBA8_9ENTR</name>
<organism evidence="5 6">
    <name type="scientific">Enterobacter hormaechei</name>
    <dbReference type="NCBI Taxonomy" id="158836"/>
    <lineage>
        <taxon>Bacteria</taxon>
        <taxon>Pseudomonadati</taxon>
        <taxon>Pseudomonadota</taxon>
        <taxon>Gammaproteobacteria</taxon>
        <taxon>Enterobacterales</taxon>
        <taxon>Enterobacteriaceae</taxon>
        <taxon>Enterobacter</taxon>
        <taxon>Enterobacter cloacae complex</taxon>
    </lineage>
</organism>
<comment type="similarity">
    <text evidence="1 2">Belongs to the glycosyl hydrolase 31 family.</text>
</comment>
<dbReference type="InterPro" id="IPR013780">
    <property type="entry name" value="Glyco_hydro_b"/>
</dbReference>
<feature type="non-terminal residue" evidence="5">
    <location>
        <position position="239"/>
    </location>
</feature>
<evidence type="ECO:0000259" key="3">
    <source>
        <dbReference type="Pfam" id="PF01055"/>
    </source>
</evidence>
<dbReference type="Gene3D" id="2.60.40.1180">
    <property type="entry name" value="Golgi alpha-mannosidase II"/>
    <property type="match status" value="2"/>
</dbReference>
<dbReference type="SUPFAM" id="SSF117125">
    <property type="entry name" value="Putative glucosidase YicI, C-terminal domain"/>
    <property type="match status" value="1"/>
</dbReference>
<accession>A0A6L3XBA8</accession>
<dbReference type="PANTHER" id="PTHR43863">
    <property type="entry name" value="HYDROLASE, PUTATIVE (AFU_ORTHOLOGUE AFUA_1G03140)-RELATED"/>
    <property type="match status" value="1"/>
</dbReference>
<protein>
    <submittedName>
        <fullName evidence="5">Alpha-xylosidase</fullName>
    </submittedName>
</protein>
<evidence type="ECO:0000256" key="1">
    <source>
        <dbReference type="ARBA" id="ARBA00007806"/>
    </source>
</evidence>
<dbReference type="InterPro" id="IPR048395">
    <property type="entry name" value="Glyco_hydro_31_C"/>
</dbReference>
<dbReference type="AlphaFoldDB" id="A0A6L3XBA8"/>
<dbReference type="InterPro" id="IPR051816">
    <property type="entry name" value="Glycosyl_Hydrolase_31"/>
</dbReference>
<dbReference type="Gene3D" id="3.20.20.80">
    <property type="entry name" value="Glycosidases"/>
    <property type="match status" value="1"/>
</dbReference>
<dbReference type="GO" id="GO:0004553">
    <property type="term" value="F:hydrolase activity, hydrolyzing O-glycosyl compounds"/>
    <property type="evidence" value="ECO:0007669"/>
    <property type="project" value="InterPro"/>
</dbReference>
<dbReference type="SUPFAM" id="SSF51445">
    <property type="entry name" value="(Trans)glycosidases"/>
    <property type="match status" value="1"/>
</dbReference>
<feature type="domain" description="Glycoside hydrolase family 31 TIM barrel" evidence="3">
    <location>
        <begin position="4"/>
        <end position="53"/>
    </location>
</feature>
<evidence type="ECO:0000313" key="5">
    <source>
        <dbReference type="EMBL" id="KAB2467169.1"/>
    </source>
</evidence>
<keyword evidence="2" id="KW-0378">Hydrolase</keyword>
<dbReference type="GO" id="GO:0005975">
    <property type="term" value="P:carbohydrate metabolic process"/>
    <property type="evidence" value="ECO:0007669"/>
    <property type="project" value="InterPro"/>
</dbReference>
<dbReference type="SUPFAM" id="SSF51011">
    <property type="entry name" value="Glycosyl hydrolase domain"/>
    <property type="match status" value="1"/>
</dbReference>
<feature type="non-terminal residue" evidence="5">
    <location>
        <position position="1"/>
    </location>
</feature>
<comment type="caution">
    <text evidence="5">The sequence shown here is derived from an EMBL/GenBank/DDBJ whole genome shotgun (WGS) entry which is preliminary data.</text>
</comment>
<proteinExistence type="inferred from homology"/>
<dbReference type="InterPro" id="IPR017853">
    <property type="entry name" value="GH"/>
</dbReference>
<evidence type="ECO:0000259" key="4">
    <source>
        <dbReference type="Pfam" id="PF21365"/>
    </source>
</evidence>
<dbReference type="Pfam" id="PF01055">
    <property type="entry name" value="Glyco_hydro_31_2nd"/>
    <property type="match status" value="1"/>
</dbReference>
<dbReference type="Pfam" id="PF21365">
    <property type="entry name" value="Glyco_hydro_31_3rd"/>
    <property type="match status" value="1"/>
</dbReference>
<gene>
    <name evidence="5" type="ORF">F9C29_30100</name>
</gene>